<keyword evidence="2" id="KW-1185">Reference proteome</keyword>
<dbReference type="OrthoDB" id="9115306at2"/>
<proteinExistence type="predicted"/>
<dbReference type="Proteomes" id="UP000272729">
    <property type="component" value="Unassembled WGS sequence"/>
</dbReference>
<protein>
    <submittedName>
        <fullName evidence="1">Uncharacterized protein</fullName>
    </submittedName>
</protein>
<evidence type="ECO:0000313" key="2">
    <source>
        <dbReference type="Proteomes" id="UP000272729"/>
    </source>
</evidence>
<evidence type="ECO:0000313" key="1">
    <source>
        <dbReference type="EMBL" id="RKT68275.1"/>
    </source>
</evidence>
<organism evidence="1 2">
    <name type="scientific">Saccharothrix variisporea</name>
    <dbReference type="NCBI Taxonomy" id="543527"/>
    <lineage>
        <taxon>Bacteria</taxon>
        <taxon>Bacillati</taxon>
        <taxon>Actinomycetota</taxon>
        <taxon>Actinomycetes</taxon>
        <taxon>Pseudonocardiales</taxon>
        <taxon>Pseudonocardiaceae</taxon>
        <taxon>Saccharothrix</taxon>
    </lineage>
</organism>
<dbReference type="RefSeq" id="WP_121219161.1">
    <property type="nucleotide sequence ID" value="NZ_JBIUBA010000004.1"/>
</dbReference>
<reference evidence="1 2" key="1">
    <citation type="submission" date="2018-10" db="EMBL/GenBank/DDBJ databases">
        <title>Sequencing the genomes of 1000 actinobacteria strains.</title>
        <authorList>
            <person name="Klenk H.-P."/>
        </authorList>
    </citation>
    <scope>NUCLEOTIDE SEQUENCE [LARGE SCALE GENOMIC DNA]</scope>
    <source>
        <strain evidence="1 2">DSM 43911</strain>
    </source>
</reference>
<sequence>MRSKVSRELDRLKRELRGVGFESVKALVNIKSPLSLPSGVAAAATWAGVPVEATAPAALASAVVAVPVSARAKRRKVVADSPVGYLFRVERELDPSGMVRRLWRTLVPR</sequence>
<dbReference type="EMBL" id="RBXR01000001">
    <property type="protein sequence ID" value="RKT68275.1"/>
    <property type="molecule type" value="Genomic_DNA"/>
</dbReference>
<dbReference type="AlphaFoldDB" id="A0A495X4V9"/>
<comment type="caution">
    <text evidence="1">The sequence shown here is derived from an EMBL/GenBank/DDBJ whole genome shotgun (WGS) entry which is preliminary data.</text>
</comment>
<name>A0A495X4V9_9PSEU</name>
<gene>
    <name evidence="1" type="ORF">DFJ66_1457</name>
</gene>
<accession>A0A495X4V9</accession>